<dbReference type="InterPro" id="IPR001789">
    <property type="entry name" value="Sig_transdc_resp-reg_receiver"/>
</dbReference>
<feature type="transmembrane region" description="Helical" evidence="9">
    <location>
        <begin position="307"/>
        <end position="324"/>
    </location>
</feature>
<keyword evidence="5" id="KW-0418">Kinase</keyword>
<evidence type="ECO:0000259" key="11">
    <source>
        <dbReference type="PROSITE" id="PS50110"/>
    </source>
</evidence>
<evidence type="ECO:0000256" key="5">
    <source>
        <dbReference type="ARBA" id="ARBA00022777"/>
    </source>
</evidence>
<evidence type="ECO:0000259" key="10">
    <source>
        <dbReference type="PROSITE" id="PS50109"/>
    </source>
</evidence>
<evidence type="ECO:0000256" key="7">
    <source>
        <dbReference type="PROSITE-ProRule" id="PRU00169"/>
    </source>
</evidence>
<dbReference type="SUPFAM" id="SSF55785">
    <property type="entry name" value="PYP-like sensor domain (PAS domain)"/>
    <property type="match status" value="1"/>
</dbReference>
<feature type="transmembrane region" description="Helical" evidence="9">
    <location>
        <begin position="85"/>
        <end position="106"/>
    </location>
</feature>
<feature type="domain" description="Histidine kinase" evidence="10">
    <location>
        <begin position="484"/>
        <end position="705"/>
    </location>
</feature>
<dbReference type="EMBL" id="JAFBBZ010000001">
    <property type="protein sequence ID" value="MBM7507318.1"/>
    <property type="molecule type" value="Genomic_DNA"/>
</dbReference>
<dbReference type="RefSeq" id="WP_193669038.1">
    <property type="nucleotide sequence ID" value="NZ_JACDTV010000007.1"/>
</dbReference>
<dbReference type="Gene3D" id="3.30.565.10">
    <property type="entry name" value="Histidine kinase-like ATPase, C-terminal domain"/>
    <property type="match status" value="1"/>
</dbReference>
<comment type="caution">
    <text evidence="12">The sequence shown here is derived from an EMBL/GenBank/DDBJ whole genome shotgun (WGS) entry which is preliminary data.</text>
</comment>
<dbReference type="CDD" id="cd00082">
    <property type="entry name" value="HisKA"/>
    <property type="match status" value="1"/>
</dbReference>
<evidence type="ECO:0000256" key="4">
    <source>
        <dbReference type="ARBA" id="ARBA00022553"/>
    </source>
</evidence>
<feature type="transmembrane region" description="Helical" evidence="9">
    <location>
        <begin position="238"/>
        <end position="257"/>
    </location>
</feature>
<dbReference type="InterPro" id="IPR005467">
    <property type="entry name" value="His_kinase_dom"/>
</dbReference>
<accession>A0ABS2M806</accession>
<feature type="compositionally biased region" description="Low complexity" evidence="8">
    <location>
        <begin position="9"/>
        <end position="21"/>
    </location>
</feature>
<evidence type="ECO:0000256" key="9">
    <source>
        <dbReference type="SAM" id="Phobius"/>
    </source>
</evidence>
<proteinExistence type="predicted"/>
<dbReference type="Pfam" id="PF02518">
    <property type="entry name" value="HATPase_c"/>
    <property type="match status" value="1"/>
</dbReference>
<feature type="domain" description="Response regulatory" evidence="11">
    <location>
        <begin position="722"/>
        <end position="842"/>
    </location>
</feature>
<keyword evidence="5" id="KW-0808">Transferase</keyword>
<dbReference type="InterPro" id="IPR036890">
    <property type="entry name" value="HATPase_C_sf"/>
</dbReference>
<dbReference type="CDD" id="cd17546">
    <property type="entry name" value="REC_hyHK_CKI1_RcsC-like"/>
    <property type="match status" value="1"/>
</dbReference>
<organism evidence="12 13">
    <name type="scientific">Nocardioides salarius</name>
    <dbReference type="NCBI Taxonomy" id="374513"/>
    <lineage>
        <taxon>Bacteria</taxon>
        <taxon>Bacillati</taxon>
        <taxon>Actinomycetota</taxon>
        <taxon>Actinomycetes</taxon>
        <taxon>Propionibacteriales</taxon>
        <taxon>Nocardioidaceae</taxon>
        <taxon>Nocardioides</taxon>
    </lineage>
</organism>
<dbReference type="SMART" id="SM00388">
    <property type="entry name" value="HisKA"/>
    <property type="match status" value="1"/>
</dbReference>
<dbReference type="InterPro" id="IPR035965">
    <property type="entry name" value="PAS-like_dom_sf"/>
</dbReference>
<dbReference type="InterPro" id="IPR003661">
    <property type="entry name" value="HisK_dim/P_dom"/>
</dbReference>
<sequence length="996" mass="105378">MPHSSTSDAAPRGAPAATPRGRGLHRPPRAEALVAAAVVLLLVVHLFSPVGRLGDATYLLGVSLPAVLAWWAARRLEPQRRLLGRLVAGGVTASALGDLLWLLISWNGGAPDASVADVAYAAGYLLLGAALVLVSVVPRDSRTRPDSIIDALTVVTVSLLVLWSLSIETIVGDESVSPAVRAVWSAYPVADAILLALVLRVLVSPHGRSRVGVVFALGVGCWLLSDLGYLLLASSDSVTPLLDAGWILGSLLLALSLRWWRPGRARVAEAGDLTGARASAKLVLAVLPLTVPLLVDLHEHRQHDGGSTAPIYVAMAVLIALAWARAARLLQSERAARTAAAREQRRYARLSANSSDAVVVLDAEGRLRDDAPDLARLLPGPAGARAGAHWRDLVGTRGPHPLGPAFDAALATPGIAVHAEVEVAGHDGHWLGVRLVNLLHDADVAGVVAAFSDISPAKRAEAEVERARDAALEGSRAKSAFLATMSHEIRTPMNGVIGLTSLLRDTELDARQRTYVDGVHAAGDALLAVINDILDFSKVEAGHLDLEEIDFDLVQVLEEVASVVWDRAREGGLELLAYCSPQLPPHLHGDPARLRQVLLNLAANAVKFTHEGEVVVSAHLESRTDDRVLVRLEVSDTGVGIDDDALPRVFEPFSQADSSTTRRYGGTGLGLAIADRLVRAMGGTMGVTSTAGVGSTFWCSVPLTLAHAPVPRPPDPGLAGTSVLVVDDNATNRLVLCEQVEAWGMRSLAVTNGHEALAALRDAKAQGRPYPLAVLDMCMPEMDGLELAATISQDPQLAGVRMVLLTSGPDISAEQALRAGIVARLTKPVRLHDLRAALSEALADPADAPSARGGARPRPAHRGHLLVVEDDETNQMVATGITRRLGFTIDIAGNGREALDALARRRYDAVLMDCQMPVLDGYDATRELRAREGDGPRTPVIAMTASAVMGDRERCLAAGMDDYLSKPFDPSGLDAVLTRWVPGTGSRPDDQASAHP</sequence>
<name>A0ABS2M806_9ACTN</name>
<evidence type="ECO:0000256" key="2">
    <source>
        <dbReference type="ARBA" id="ARBA00004236"/>
    </source>
</evidence>
<keyword evidence="4 7" id="KW-0597">Phosphoprotein</keyword>
<feature type="domain" description="Response regulatory" evidence="11">
    <location>
        <begin position="864"/>
        <end position="981"/>
    </location>
</feature>
<dbReference type="InterPro" id="IPR003594">
    <property type="entry name" value="HATPase_dom"/>
</dbReference>
<protein>
    <recommendedName>
        <fullName evidence="3">histidine kinase</fullName>
        <ecNumber evidence="3">2.7.13.3</ecNumber>
    </recommendedName>
</protein>
<dbReference type="SUPFAM" id="SSF55874">
    <property type="entry name" value="ATPase domain of HSP90 chaperone/DNA topoisomerase II/histidine kinase"/>
    <property type="match status" value="1"/>
</dbReference>
<feature type="transmembrane region" description="Helical" evidence="9">
    <location>
        <begin position="30"/>
        <end position="50"/>
    </location>
</feature>
<evidence type="ECO:0000256" key="6">
    <source>
        <dbReference type="ARBA" id="ARBA00023012"/>
    </source>
</evidence>
<dbReference type="InterPro" id="IPR013656">
    <property type="entry name" value="PAS_4"/>
</dbReference>
<evidence type="ECO:0000256" key="1">
    <source>
        <dbReference type="ARBA" id="ARBA00000085"/>
    </source>
</evidence>
<evidence type="ECO:0000256" key="3">
    <source>
        <dbReference type="ARBA" id="ARBA00012438"/>
    </source>
</evidence>
<dbReference type="PRINTS" id="PR00344">
    <property type="entry name" value="BCTRLSENSOR"/>
</dbReference>
<dbReference type="InterPro" id="IPR011006">
    <property type="entry name" value="CheY-like_superfamily"/>
</dbReference>
<feature type="transmembrane region" description="Helical" evidence="9">
    <location>
        <begin position="211"/>
        <end position="232"/>
    </location>
</feature>
<feature type="region of interest" description="Disordered" evidence="8">
    <location>
        <begin position="1"/>
        <end position="24"/>
    </location>
</feature>
<dbReference type="Gene3D" id="1.10.287.130">
    <property type="match status" value="1"/>
</dbReference>
<keyword evidence="9" id="KW-0472">Membrane</keyword>
<reference evidence="12 13" key="1">
    <citation type="submission" date="2021-01" db="EMBL/GenBank/DDBJ databases">
        <title>Sequencing the genomes of 1000 actinobacteria strains.</title>
        <authorList>
            <person name="Klenk H.-P."/>
        </authorList>
    </citation>
    <scope>NUCLEOTIDE SEQUENCE [LARGE SCALE GENOMIC DNA]</scope>
    <source>
        <strain evidence="12 13">DSM 18239</strain>
    </source>
</reference>
<evidence type="ECO:0000256" key="8">
    <source>
        <dbReference type="SAM" id="MobiDB-lite"/>
    </source>
</evidence>
<dbReference type="CDD" id="cd16922">
    <property type="entry name" value="HATPase_EvgS-ArcB-TorS-like"/>
    <property type="match status" value="1"/>
</dbReference>
<dbReference type="SUPFAM" id="SSF52172">
    <property type="entry name" value="CheY-like"/>
    <property type="match status" value="2"/>
</dbReference>
<feature type="modified residue" description="4-aspartylphosphate" evidence="7">
    <location>
        <position position="913"/>
    </location>
</feature>
<comment type="subcellular location">
    <subcellularLocation>
        <location evidence="2">Cell membrane</location>
    </subcellularLocation>
</comment>
<dbReference type="SUPFAM" id="SSF47384">
    <property type="entry name" value="Homodimeric domain of signal transducing histidine kinase"/>
    <property type="match status" value="1"/>
</dbReference>
<dbReference type="SMART" id="SM00448">
    <property type="entry name" value="REC"/>
    <property type="match status" value="2"/>
</dbReference>
<feature type="transmembrane region" description="Helical" evidence="9">
    <location>
        <begin position="148"/>
        <end position="167"/>
    </location>
</feature>
<evidence type="ECO:0000313" key="12">
    <source>
        <dbReference type="EMBL" id="MBM7507318.1"/>
    </source>
</evidence>
<dbReference type="EC" id="2.7.13.3" evidence="3"/>
<feature type="modified residue" description="4-aspartylphosphate" evidence="7">
    <location>
        <position position="776"/>
    </location>
</feature>
<dbReference type="Proteomes" id="UP000732378">
    <property type="component" value="Unassembled WGS sequence"/>
</dbReference>
<feature type="transmembrane region" description="Helical" evidence="9">
    <location>
        <begin position="179"/>
        <end position="199"/>
    </location>
</feature>
<dbReference type="PANTHER" id="PTHR45339">
    <property type="entry name" value="HYBRID SIGNAL TRANSDUCTION HISTIDINE KINASE J"/>
    <property type="match status" value="1"/>
</dbReference>
<dbReference type="InterPro" id="IPR036097">
    <property type="entry name" value="HisK_dim/P_sf"/>
</dbReference>
<evidence type="ECO:0000313" key="13">
    <source>
        <dbReference type="Proteomes" id="UP000732378"/>
    </source>
</evidence>
<dbReference type="Gene3D" id="3.30.450.20">
    <property type="entry name" value="PAS domain"/>
    <property type="match status" value="1"/>
</dbReference>
<comment type="catalytic activity">
    <reaction evidence="1">
        <text>ATP + protein L-histidine = ADP + protein N-phospho-L-histidine.</text>
        <dbReference type="EC" id="2.7.13.3"/>
    </reaction>
</comment>
<gene>
    <name evidence="12" type="ORF">JOE61_001132</name>
</gene>
<dbReference type="Pfam" id="PF00072">
    <property type="entry name" value="Response_reg"/>
    <property type="match status" value="2"/>
</dbReference>
<keyword evidence="6" id="KW-0902">Two-component regulatory system</keyword>
<dbReference type="PROSITE" id="PS50110">
    <property type="entry name" value="RESPONSE_REGULATORY"/>
    <property type="match status" value="2"/>
</dbReference>
<feature type="transmembrane region" description="Helical" evidence="9">
    <location>
        <begin position="56"/>
        <end position="73"/>
    </location>
</feature>
<dbReference type="PROSITE" id="PS50109">
    <property type="entry name" value="HIS_KIN"/>
    <property type="match status" value="1"/>
</dbReference>
<dbReference type="SMART" id="SM00387">
    <property type="entry name" value="HATPase_c"/>
    <property type="match status" value="1"/>
</dbReference>
<keyword evidence="9" id="KW-1133">Transmembrane helix</keyword>
<dbReference type="Pfam" id="PF08448">
    <property type="entry name" value="PAS_4"/>
    <property type="match status" value="1"/>
</dbReference>
<dbReference type="Gene3D" id="3.40.50.2300">
    <property type="match status" value="2"/>
</dbReference>
<feature type="transmembrane region" description="Helical" evidence="9">
    <location>
        <begin position="118"/>
        <end position="136"/>
    </location>
</feature>
<dbReference type="InterPro" id="IPR004358">
    <property type="entry name" value="Sig_transdc_His_kin-like_C"/>
</dbReference>
<keyword evidence="9" id="KW-0812">Transmembrane</keyword>
<dbReference type="Pfam" id="PF00512">
    <property type="entry name" value="HisKA"/>
    <property type="match status" value="1"/>
</dbReference>
<keyword evidence="13" id="KW-1185">Reference proteome</keyword>
<dbReference type="PANTHER" id="PTHR45339:SF1">
    <property type="entry name" value="HYBRID SIGNAL TRANSDUCTION HISTIDINE KINASE J"/>
    <property type="match status" value="1"/>
</dbReference>